<keyword evidence="1 7" id="KW-1003">Cell membrane</keyword>
<protein>
    <recommendedName>
        <fullName evidence="7">Endolytic murein transglycosylase</fullName>
        <ecNumber evidence="7">4.2.2.29</ecNumber>
    </recommendedName>
    <alternativeName>
        <fullName evidence="7">Peptidoglycan lytic transglycosylase</fullName>
    </alternativeName>
    <alternativeName>
        <fullName evidence="7">Peptidoglycan polymerization terminase</fullName>
    </alternativeName>
</protein>
<evidence type="ECO:0000256" key="3">
    <source>
        <dbReference type="ARBA" id="ARBA00022989"/>
    </source>
</evidence>
<reference evidence="8 9" key="1">
    <citation type="submission" date="2016-11" db="EMBL/GenBank/DDBJ databases">
        <authorList>
            <person name="Jaros S."/>
            <person name="Januszkiewicz K."/>
            <person name="Wedrychowicz H."/>
        </authorList>
    </citation>
    <scope>NUCLEOTIDE SEQUENCE [LARGE SCALE GENOMIC DNA]</scope>
    <source>
        <strain evidence="8 9">DSM 17477</strain>
    </source>
</reference>
<dbReference type="PANTHER" id="PTHR30518:SF2">
    <property type="entry name" value="ENDOLYTIC MUREIN TRANSGLYCOSYLASE"/>
    <property type="match status" value="1"/>
</dbReference>
<evidence type="ECO:0000256" key="7">
    <source>
        <dbReference type="HAMAP-Rule" id="MF_02065"/>
    </source>
</evidence>
<dbReference type="PANTHER" id="PTHR30518">
    <property type="entry name" value="ENDOLYTIC MUREIN TRANSGLYCOSYLASE"/>
    <property type="match status" value="1"/>
</dbReference>
<keyword evidence="2 7" id="KW-0812">Transmembrane</keyword>
<feature type="site" description="Important for catalytic activity" evidence="7">
    <location>
        <position position="225"/>
    </location>
</feature>
<keyword evidence="9" id="KW-1185">Reference proteome</keyword>
<keyword evidence="6 7" id="KW-0961">Cell wall biogenesis/degradation</keyword>
<dbReference type="STRING" id="1121476.SAMN02745751_00800"/>
<dbReference type="OrthoDB" id="9814591at2"/>
<keyword evidence="5 7" id="KW-0456">Lyase</keyword>
<dbReference type="Gene3D" id="3.30.1490.480">
    <property type="entry name" value="Endolytic murein transglycosylase"/>
    <property type="match status" value="1"/>
</dbReference>
<dbReference type="RefSeq" id="WP_073047524.1">
    <property type="nucleotide sequence ID" value="NZ_FQZL01000006.1"/>
</dbReference>
<comment type="similarity">
    <text evidence="7">Belongs to the transglycosylase MltG family.</text>
</comment>
<dbReference type="HAMAP" id="MF_02065">
    <property type="entry name" value="MltG"/>
    <property type="match status" value="1"/>
</dbReference>
<keyword evidence="3 7" id="KW-1133">Transmembrane helix</keyword>
<evidence type="ECO:0000313" key="9">
    <source>
        <dbReference type="Proteomes" id="UP000184052"/>
    </source>
</evidence>
<gene>
    <name evidence="7" type="primary">mltG</name>
    <name evidence="8" type="ORF">SAMN02745751_00800</name>
</gene>
<accession>A0A1M6D6N9</accession>
<dbReference type="Gene3D" id="3.30.160.60">
    <property type="entry name" value="Classic Zinc Finger"/>
    <property type="match status" value="1"/>
</dbReference>
<name>A0A1M6D6N9_9FIRM</name>
<dbReference type="GO" id="GO:0071555">
    <property type="term" value="P:cell wall organization"/>
    <property type="evidence" value="ECO:0007669"/>
    <property type="project" value="UniProtKB-KW"/>
</dbReference>
<dbReference type="Proteomes" id="UP000184052">
    <property type="component" value="Unassembled WGS sequence"/>
</dbReference>
<dbReference type="InterPro" id="IPR003770">
    <property type="entry name" value="MLTG-like"/>
</dbReference>
<evidence type="ECO:0000256" key="6">
    <source>
        <dbReference type="ARBA" id="ARBA00023316"/>
    </source>
</evidence>
<dbReference type="AlphaFoldDB" id="A0A1M6D6N9"/>
<dbReference type="GO" id="GO:0005886">
    <property type="term" value="C:plasma membrane"/>
    <property type="evidence" value="ECO:0007669"/>
    <property type="project" value="UniProtKB-UniRule"/>
</dbReference>
<sequence>MKKSAKLILTLIVILAIAFFSASNYYNDNIKPVAIEDSSTVVLTVPTGTTPGGIGDILYDNGLVSDLTVYKVYLKLNGRGSLFKAGDYEMSRSMSLDEICSLLENGSNVNRTINITVREGLTIIEAAEEINEQLSIDKDRFLSLCDDVEYFSHEYEFLKSENIKSLEGYLYPETYNVYLDSDEETLIRRFLDGYQSIYDSYMADNIDDINDLNRIMTMASIVEGEALKDSERPAISSVFHNRIELGWKLESCATVQYALGERKPRLTYDDLEIDSVYNTYLYEGLPPGPINSPGLESIKAALNPEETDYLFFLAKGDGFHYFTDNYDDFLEAKRKYIN</sequence>
<organism evidence="8 9">
    <name type="scientific">Dethiosulfatibacter aminovorans DSM 17477</name>
    <dbReference type="NCBI Taxonomy" id="1121476"/>
    <lineage>
        <taxon>Bacteria</taxon>
        <taxon>Bacillati</taxon>
        <taxon>Bacillota</taxon>
        <taxon>Tissierellia</taxon>
        <taxon>Dethiosulfatibacter</taxon>
    </lineage>
</organism>
<dbReference type="NCBIfam" id="TIGR00247">
    <property type="entry name" value="endolytic transglycosylase MltG"/>
    <property type="match status" value="1"/>
</dbReference>
<evidence type="ECO:0000256" key="5">
    <source>
        <dbReference type="ARBA" id="ARBA00023239"/>
    </source>
</evidence>
<dbReference type="GO" id="GO:0008932">
    <property type="term" value="F:lytic endotransglycosylase activity"/>
    <property type="evidence" value="ECO:0007669"/>
    <property type="project" value="UniProtKB-UniRule"/>
</dbReference>
<dbReference type="EC" id="4.2.2.29" evidence="7"/>
<dbReference type="Pfam" id="PF02618">
    <property type="entry name" value="YceG"/>
    <property type="match status" value="1"/>
</dbReference>
<comment type="function">
    <text evidence="7">Functions as a peptidoglycan terminase that cleaves nascent peptidoglycan strands endolytically to terminate their elongation.</text>
</comment>
<evidence type="ECO:0000256" key="2">
    <source>
        <dbReference type="ARBA" id="ARBA00022692"/>
    </source>
</evidence>
<proteinExistence type="inferred from homology"/>
<comment type="catalytic activity">
    <reaction evidence="7">
        <text>a peptidoglycan chain = a peptidoglycan chain with N-acetyl-1,6-anhydromuramyl-[peptide] at the reducing end + a peptidoglycan chain with N-acetylglucosamine at the non-reducing end.</text>
        <dbReference type="EC" id="4.2.2.29"/>
    </reaction>
</comment>
<evidence type="ECO:0000313" key="8">
    <source>
        <dbReference type="EMBL" id="SHI68860.1"/>
    </source>
</evidence>
<dbReference type="CDD" id="cd08010">
    <property type="entry name" value="MltG_like"/>
    <property type="match status" value="1"/>
</dbReference>
<evidence type="ECO:0000256" key="4">
    <source>
        <dbReference type="ARBA" id="ARBA00023136"/>
    </source>
</evidence>
<dbReference type="EMBL" id="FQZL01000006">
    <property type="protein sequence ID" value="SHI68860.1"/>
    <property type="molecule type" value="Genomic_DNA"/>
</dbReference>
<dbReference type="GO" id="GO:0009252">
    <property type="term" value="P:peptidoglycan biosynthetic process"/>
    <property type="evidence" value="ECO:0007669"/>
    <property type="project" value="UniProtKB-UniRule"/>
</dbReference>
<evidence type="ECO:0000256" key="1">
    <source>
        <dbReference type="ARBA" id="ARBA00022475"/>
    </source>
</evidence>
<keyword evidence="4 7" id="KW-0472">Membrane</keyword>